<name>A0A3N4HC31_ASCIM</name>
<organism evidence="2 3">
    <name type="scientific">Ascobolus immersus RN42</name>
    <dbReference type="NCBI Taxonomy" id="1160509"/>
    <lineage>
        <taxon>Eukaryota</taxon>
        <taxon>Fungi</taxon>
        <taxon>Dikarya</taxon>
        <taxon>Ascomycota</taxon>
        <taxon>Pezizomycotina</taxon>
        <taxon>Pezizomycetes</taxon>
        <taxon>Pezizales</taxon>
        <taxon>Ascobolaceae</taxon>
        <taxon>Ascobolus</taxon>
    </lineage>
</organism>
<reference evidence="2 3" key="1">
    <citation type="journal article" date="2018" name="Nat. Ecol. Evol.">
        <title>Pezizomycetes genomes reveal the molecular basis of ectomycorrhizal truffle lifestyle.</title>
        <authorList>
            <person name="Murat C."/>
            <person name="Payen T."/>
            <person name="Noel B."/>
            <person name="Kuo A."/>
            <person name="Morin E."/>
            <person name="Chen J."/>
            <person name="Kohler A."/>
            <person name="Krizsan K."/>
            <person name="Balestrini R."/>
            <person name="Da Silva C."/>
            <person name="Montanini B."/>
            <person name="Hainaut M."/>
            <person name="Levati E."/>
            <person name="Barry K.W."/>
            <person name="Belfiori B."/>
            <person name="Cichocki N."/>
            <person name="Clum A."/>
            <person name="Dockter R.B."/>
            <person name="Fauchery L."/>
            <person name="Guy J."/>
            <person name="Iotti M."/>
            <person name="Le Tacon F."/>
            <person name="Lindquist E.A."/>
            <person name="Lipzen A."/>
            <person name="Malagnac F."/>
            <person name="Mello A."/>
            <person name="Molinier V."/>
            <person name="Miyauchi S."/>
            <person name="Poulain J."/>
            <person name="Riccioni C."/>
            <person name="Rubini A."/>
            <person name="Sitrit Y."/>
            <person name="Splivallo R."/>
            <person name="Traeger S."/>
            <person name="Wang M."/>
            <person name="Zifcakova L."/>
            <person name="Wipf D."/>
            <person name="Zambonelli A."/>
            <person name="Paolocci F."/>
            <person name="Nowrousian M."/>
            <person name="Ottonello S."/>
            <person name="Baldrian P."/>
            <person name="Spatafora J.W."/>
            <person name="Henrissat B."/>
            <person name="Nagy L.G."/>
            <person name="Aury J.M."/>
            <person name="Wincker P."/>
            <person name="Grigoriev I.V."/>
            <person name="Bonfante P."/>
            <person name="Martin F.M."/>
        </authorList>
    </citation>
    <scope>NUCLEOTIDE SEQUENCE [LARGE SCALE GENOMIC DNA]</scope>
    <source>
        <strain evidence="2 3">RN42</strain>
    </source>
</reference>
<evidence type="ECO:0000313" key="3">
    <source>
        <dbReference type="Proteomes" id="UP000275078"/>
    </source>
</evidence>
<dbReference type="AlphaFoldDB" id="A0A3N4HC31"/>
<keyword evidence="3" id="KW-1185">Reference proteome</keyword>
<evidence type="ECO:0000313" key="2">
    <source>
        <dbReference type="EMBL" id="RPA71953.1"/>
    </source>
</evidence>
<accession>A0A3N4HC31</accession>
<gene>
    <name evidence="2" type="ORF">BJ508DRAFT_335523</name>
</gene>
<sequence length="273" mass="29126">MSDDPTGIFDFEEVLRRENEAHVKRLAMMKEAFAAKEAERKAEEERAKQEAERQAQEERVKRTEAVAAAALARESEAKTVPVVAASALVPSAPASRSQATEDEVRRISDVVEGMRVAMGQAASAPAAPGPSTPSGCSDIRDLETTVTPFALSRYSPLEAPAPIAPASGPAVFQRHGQLLAMLMHATVVLDADVLRDEMDAWIKRLGDLCGTPVGKDGKGKRKAAAVMDLTGMDASRITTDVTKRIRYSAGLQASRAQPTLHSLPKAAQGKGSL</sequence>
<dbReference type="EMBL" id="ML119889">
    <property type="protein sequence ID" value="RPA71953.1"/>
    <property type="molecule type" value="Genomic_DNA"/>
</dbReference>
<proteinExistence type="predicted"/>
<dbReference type="Proteomes" id="UP000275078">
    <property type="component" value="Unassembled WGS sequence"/>
</dbReference>
<protein>
    <submittedName>
        <fullName evidence="2">Uncharacterized protein</fullName>
    </submittedName>
</protein>
<evidence type="ECO:0000256" key="1">
    <source>
        <dbReference type="SAM" id="MobiDB-lite"/>
    </source>
</evidence>
<feature type="region of interest" description="Disordered" evidence="1">
    <location>
        <begin position="36"/>
        <end position="61"/>
    </location>
</feature>
<feature type="region of interest" description="Disordered" evidence="1">
    <location>
        <begin position="121"/>
        <end position="140"/>
    </location>
</feature>